<dbReference type="EMBL" id="CBTN010000021">
    <property type="protein sequence ID" value="CDH54209.1"/>
    <property type="molecule type" value="Genomic_DNA"/>
</dbReference>
<evidence type="ECO:0000313" key="2">
    <source>
        <dbReference type="Proteomes" id="UP000027586"/>
    </source>
</evidence>
<organism evidence="1 2">
    <name type="scientific">Lichtheimia corymbifera JMRC:FSU:9682</name>
    <dbReference type="NCBI Taxonomy" id="1263082"/>
    <lineage>
        <taxon>Eukaryota</taxon>
        <taxon>Fungi</taxon>
        <taxon>Fungi incertae sedis</taxon>
        <taxon>Mucoromycota</taxon>
        <taxon>Mucoromycotina</taxon>
        <taxon>Mucoromycetes</taxon>
        <taxon>Mucorales</taxon>
        <taxon>Lichtheimiaceae</taxon>
        <taxon>Lichtheimia</taxon>
    </lineage>
</organism>
<dbReference type="VEuPathDB" id="FungiDB:LCOR_05476.1"/>
<evidence type="ECO:0000313" key="1">
    <source>
        <dbReference type="EMBL" id="CDH54209.1"/>
    </source>
</evidence>
<accession>A0A068RW20</accession>
<proteinExistence type="predicted"/>
<sequence>MPKTTENRLKVVDTKDMGSVAYWCFLHVADVIHRYQACVAGYPSKELMINLERCKNDLGNTNNASTGSDCLLMT</sequence>
<reference evidence="1" key="1">
    <citation type="submission" date="2013-08" db="EMBL/GenBank/DDBJ databases">
        <title>Gene expansion shapes genome architecture in the human pathogen Lichtheimia corymbifera: an evolutionary genomics analysis in the ancient terrestrial Mucorales (Mucoromycotina).</title>
        <authorList>
            <person name="Schwartze V.U."/>
            <person name="Winter S."/>
            <person name="Shelest E."/>
            <person name="Marcet-Houben M."/>
            <person name="Horn F."/>
            <person name="Wehner S."/>
            <person name="Hoffmann K."/>
            <person name="Riege K."/>
            <person name="Sammeth M."/>
            <person name="Nowrousian M."/>
            <person name="Valiante V."/>
            <person name="Linde J."/>
            <person name="Jacobsen I.D."/>
            <person name="Marz M."/>
            <person name="Brakhage A.A."/>
            <person name="Gabaldon T."/>
            <person name="Bocker S."/>
            <person name="Voigt K."/>
        </authorList>
    </citation>
    <scope>NUCLEOTIDE SEQUENCE [LARGE SCALE GENOMIC DNA]</scope>
    <source>
        <strain evidence="1">FSU 9682</strain>
    </source>
</reference>
<comment type="caution">
    <text evidence="1">The sequence shown here is derived from an EMBL/GenBank/DDBJ whole genome shotgun (WGS) entry which is preliminary data.</text>
</comment>
<keyword evidence="2" id="KW-1185">Reference proteome</keyword>
<protein>
    <submittedName>
        <fullName evidence="1">Uncharacterized protein</fullName>
    </submittedName>
</protein>
<dbReference type="AlphaFoldDB" id="A0A068RW20"/>
<dbReference type="Proteomes" id="UP000027586">
    <property type="component" value="Unassembled WGS sequence"/>
</dbReference>
<name>A0A068RW20_9FUNG</name>
<gene>
    <name evidence="1" type="ORF">LCOR_05476.1</name>
</gene>